<dbReference type="AlphaFoldDB" id="A0A1W1BMB6"/>
<accession>A0A1W1BMB6</accession>
<dbReference type="EMBL" id="FPHN01000039">
    <property type="protein sequence ID" value="SFV54698.1"/>
    <property type="molecule type" value="Genomic_DNA"/>
</dbReference>
<name>A0A1W1BMB6_9ZZZZ</name>
<sequence length="40" mass="4592">MKNYTNSEAVKIAIEYGCKTVKDFAEFIKFYNEGLRVITG</sequence>
<reference evidence="1" key="1">
    <citation type="submission" date="2016-10" db="EMBL/GenBank/DDBJ databases">
        <authorList>
            <person name="de Groot N.N."/>
        </authorList>
    </citation>
    <scope>NUCLEOTIDE SEQUENCE</scope>
</reference>
<organism evidence="1">
    <name type="scientific">hydrothermal vent metagenome</name>
    <dbReference type="NCBI Taxonomy" id="652676"/>
    <lineage>
        <taxon>unclassified sequences</taxon>
        <taxon>metagenomes</taxon>
        <taxon>ecological metagenomes</taxon>
    </lineage>
</organism>
<protein>
    <submittedName>
        <fullName evidence="1">Uncharacterized protein</fullName>
    </submittedName>
</protein>
<proteinExistence type="predicted"/>
<evidence type="ECO:0000313" key="1">
    <source>
        <dbReference type="EMBL" id="SFV54698.1"/>
    </source>
</evidence>
<gene>
    <name evidence="1" type="ORF">MNB_SV-14-893</name>
</gene>